<evidence type="ECO:0000256" key="1">
    <source>
        <dbReference type="SAM" id="MobiDB-lite"/>
    </source>
</evidence>
<keyword evidence="4" id="KW-1185">Reference proteome</keyword>
<accession>A0AAV4KM00</accession>
<protein>
    <submittedName>
        <fullName evidence="2">Uncharacterized protein</fullName>
    </submittedName>
</protein>
<dbReference type="RefSeq" id="WP_152370250.1">
    <property type="nucleotide sequence ID" value="NZ_BMSJ01000009.1"/>
</dbReference>
<dbReference type="Proteomes" id="UP000326029">
    <property type="component" value="Chromosome"/>
</dbReference>
<organism evidence="2 5">
    <name type="scientific">Streptomyces cinereoruber</name>
    <dbReference type="NCBI Taxonomy" id="67260"/>
    <lineage>
        <taxon>Bacteria</taxon>
        <taxon>Bacillati</taxon>
        <taxon>Actinomycetota</taxon>
        <taxon>Actinomycetes</taxon>
        <taxon>Kitasatosporales</taxon>
        <taxon>Streptomycetaceae</taxon>
        <taxon>Streptomyces</taxon>
    </lineage>
</organism>
<evidence type="ECO:0000313" key="3">
    <source>
        <dbReference type="EMBL" id="QEV33265.1"/>
    </source>
</evidence>
<evidence type="ECO:0000313" key="4">
    <source>
        <dbReference type="Proteomes" id="UP000326029"/>
    </source>
</evidence>
<feature type="region of interest" description="Disordered" evidence="1">
    <location>
        <begin position="97"/>
        <end position="116"/>
    </location>
</feature>
<reference evidence="2 5" key="1">
    <citation type="journal article" date="2014" name="Int. J. Syst. Evol. Microbiol.">
        <title>Complete genome sequence of Corynebacterium casei LMG S-19264T (=DSM 44701T), isolated from a smear-ripened cheese.</title>
        <authorList>
            <consortium name="US DOE Joint Genome Institute (JGI-PGF)"/>
            <person name="Walter F."/>
            <person name="Albersmeier A."/>
            <person name="Kalinowski J."/>
            <person name="Ruckert C."/>
        </authorList>
    </citation>
    <scope>NUCLEOTIDE SEQUENCE [LARGE SCALE GENOMIC DNA]</scope>
    <source>
        <strain evidence="2 5">JCM 4205</strain>
    </source>
</reference>
<gene>
    <name evidence="3" type="ORF">CP977_14735</name>
    <name evidence="2" type="ORF">GCM10010497_46150</name>
</gene>
<dbReference type="EMBL" id="BMSJ01000009">
    <property type="protein sequence ID" value="GGR38011.1"/>
    <property type="molecule type" value="Genomic_DNA"/>
</dbReference>
<dbReference type="GeneID" id="95455029"/>
<dbReference type="EMBL" id="CP023693">
    <property type="protein sequence ID" value="QEV33265.1"/>
    <property type="molecule type" value="Genomic_DNA"/>
</dbReference>
<dbReference type="AlphaFoldDB" id="A0AAV4KM00"/>
<dbReference type="Proteomes" id="UP000642014">
    <property type="component" value="Unassembled WGS sequence"/>
</dbReference>
<evidence type="ECO:0000313" key="5">
    <source>
        <dbReference type="Proteomes" id="UP000642014"/>
    </source>
</evidence>
<evidence type="ECO:0000313" key="2">
    <source>
        <dbReference type="EMBL" id="GGR38011.1"/>
    </source>
</evidence>
<reference evidence="2" key="3">
    <citation type="submission" date="2023-08" db="EMBL/GenBank/DDBJ databases">
        <authorList>
            <person name="Sun Q."/>
            <person name="Ohkuma M."/>
        </authorList>
    </citation>
    <scope>NUCLEOTIDE SEQUENCE</scope>
    <source>
        <strain evidence="2">JCM 4205</strain>
    </source>
</reference>
<reference evidence="3 4" key="2">
    <citation type="submission" date="2017-09" db="EMBL/GenBank/DDBJ databases">
        <authorList>
            <person name="Lee N."/>
            <person name="Cho B.-K."/>
        </authorList>
    </citation>
    <scope>NUCLEOTIDE SEQUENCE [LARGE SCALE GENOMIC DNA]</scope>
    <source>
        <strain evidence="3 4">ATCC 19740</strain>
    </source>
</reference>
<sequence>MPDPIAYPGQTIPAAHINSLVQPHVQALVSAFTVPTGSSTYTPVAFTGTLSGNHSGMWAPAQATRLVAPTAGVYLIHGGITWPGSLSTADARGEIRANGAGTPALGTRVGTQRGSAGNMQVTATGVVTLAAGGYIELHLNTQSGSNISAVVTLGITRISAT</sequence>
<name>A0AAV4KM00_9ACTN</name>
<proteinExistence type="predicted"/>